<feature type="compositionally biased region" description="Acidic residues" evidence="3">
    <location>
        <begin position="309"/>
        <end position="319"/>
    </location>
</feature>
<dbReference type="EMBL" id="JAHDYR010000038">
    <property type="protein sequence ID" value="KAG9392113.1"/>
    <property type="molecule type" value="Genomic_DNA"/>
</dbReference>
<dbReference type="PANTHER" id="PTHR31214:SF2">
    <property type="entry name" value="PROTEIN FAM221A"/>
    <property type="match status" value="1"/>
</dbReference>
<comment type="caution">
    <text evidence="4">The sequence shown here is derived from an EMBL/GenBank/DDBJ whole genome shotgun (WGS) entry which is preliminary data.</text>
</comment>
<evidence type="ECO:0000256" key="1">
    <source>
        <dbReference type="ARBA" id="ARBA00011026"/>
    </source>
</evidence>
<proteinExistence type="inferred from homology"/>
<dbReference type="OrthoDB" id="10266566at2759"/>
<evidence type="ECO:0000256" key="3">
    <source>
        <dbReference type="SAM" id="MobiDB-lite"/>
    </source>
</evidence>
<dbReference type="Proteomes" id="UP000717585">
    <property type="component" value="Unassembled WGS sequence"/>
</dbReference>
<dbReference type="PANTHER" id="PTHR31214">
    <property type="entry name" value="PROTEIN FAM221A-RELATED"/>
    <property type="match status" value="1"/>
</dbReference>
<protein>
    <recommendedName>
        <fullName evidence="2">Protein FAM221A</fullName>
    </recommendedName>
</protein>
<evidence type="ECO:0000256" key="2">
    <source>
        <dbReference type="ARBA" id="ARBA00039630"/>
    </source>
</evidence>
<gene>
    <name evidence="4" type="ORF">J8273_5092</name>
</gene>
<feature type="region of interest" description="Disordered" evidence="3">
    <location>
        <begin position="255"/>
        <end position="277"/>
    </location>
</feature>
<accession>A0A8J6ARH2</accession>
<evidence type="ECO:0000313" key="5">
    <source>
        <dbReference type="Proteomes" id="UP000717585"/>
    </source>
</evidence>
<name>A0A8J6ARH2_9EUKA</name>
<evidence type="ECO:0000313" key="4">
    <source>
        <dbReference type="EMBL" id="KAG9392113.1"/>
    </source>
</evidence>
<comment type="similarity">
    <text evidence="1">Belongs to the FAM221 family.</text>
</comment>
<feature type="region of interest" description="Disordered" evidence="3">
    <location>
        <begin position="309"/>
        <end position="346"/>
    </location>
</feature>
<dbReference type="Pfam" id="PF14753">
    <property type="entry name" value="FAM221"/>
    <property type="match status" value="1"/>
</dbReference>
<sequence length="346" mass="38731">MSNPNGLSFPAAPAGTEGNWQYIHADAQAVRHIDAYIEYRQIVGDTDGGRLLSEEEFNKRKRQFEEAKKHRAYVSWRNMNTGIDCKLIGSESKCMCGHKWKEHLAPYKPGAKFKCRVPGCKCCNYDYLPSTGTWVVRCLCKHTATDHDPRTKACTKRGCGCEAFYSRFTCSCGEYWEAHKTVIEGQAEREASGRAVNKDGAAPAGMGGLTSLTSLVDGAERQQYEEDLLIMPPAGKKKMSEADEMAAMDQLYKRKQAAEKVSRGRPRPVPVSADPADRMQWTAGTAHSHSYGAPKAAPKPVWSSNVVEEVGEPEVEVETDAQRRLRKRREIMAKQREQARARAQRR</sequence>
<organism evidence="4 5">
    <name type="scientific">Carpediemonas membranifera</name>
    <dbReference type="NCBI Taxonomy" id="201153"/>
    <lineage>
        <taxon>Eukaryota</taxon>
        <taxon>Metamonada</taxon>
        <taxon>Carpediemonas-like organisms</taxon>
        <taxon>Carpediemonas</taxon>
    </lineage>
</organism>
<reference evidence="4" key="1">
    <citation type="submission" date="2021-05" db="EMBL/GenBank/DDBJ databases">
        <title>A free-living protist that lacks canonical eukaryotic 1 DNA replication and segregation systems.</title>
        <authorList>
            <person name="Salas-Leiva D.E."/>
            <person name="Tromer E.C."/>
            <person name="Curtis B.A."/>
            <person name="Jerlstrom-Hultqvist J."/>
            <person name="Kolisko M."/>
            <person name="Yi Z."/>
            <person name="Salas-Leiva J.S."/>
            <person name="Gallot-Lavallee L."/>
            <person name="Kops G.J.P.L."/>
            <person name="Archibald J.M."/>
            <person name="Simpson A.G.B."/>
            <person name="Roger A.J."/>
        </authorList>
    </citation>
    <scope>NUCLEOTIDE SEQUENCE</scope>
    <source>
        <strain evidence="4">BICM</strain>
    </source>
</reference>
<dbReference type="AlphaFoldDB" id="A0A8J6ARH2"/>
<keyword evidence="5" id="KW-1185">Reference proteome</keyword>
<dbReference type="InterPro" id="IPR026755">
    <property type="entry name" value="Fam221a/b"/>
</dbReference>
<feature type="compositionally biased region" description="Basic and acidic residues" evidence="3">
    <location>
        <begin position="330"/>
        <end position="340"/>
    </location>
</feature>